<evidence type="ECO:0000256" key="1">
    <source>
        <dbReference type="ARBA" id="ARBA00008136"/>
    </source>
</evidence>
<dbReference type="PANTHER" id="PTHR13604">
    <property type="entry name" value="DC12-RELATED"/>
    <property type="match status" value="1"/>
</dbReference>
<evidence type="ECO:0000256" key="2">
    <source>
        <dbReference type="ARBA" id="ARBA00022670"/>
    </source>
</evidence>
<evidence type="ECO:0000256" key="8">
    <source>
        <dbReference type="RuleBase" id="RU364100"/>
    </source>
</evidence>
<keyword evidence="5" id="KW-0190">Covalent protein-DNA linkage</keyword>
<accession>A0A841L793</accession>
<dbReference type="InterPro" id="IPR003738">
    <property type="entry name" value="SRAP"/>
</dbReference>
<dbReference type="AlphaFoldDB" id="A0A841L793"/>
<name>A0A841L793_9FIRM</name>
<dbReference type="EMBL" id="JACHEN010000035">
    <property type="protein sequence ID" value="MBB6218269.1"/>
    <property type="molecule type" value="Genomic_DNA"/>
</dbReference>
<evidence type="ECO:0000256" key="4">
    <source>
        <dbReference type="ARBA" id="ARBA00022801"/>
    </source>
</evidence>
<dbReference type="GO" id="GO:0008233">
    <property type="term" value="F:peptidase activity"/>
    <property type="evidence" value="ECO:0007669"/>
    <property type="project" value="UniProtKB-KW"/>
</dbReference>
<organism evidence="9 10">
    <name type="scientific">Anaerosolibacter carboniphilus</name>
    <dbReference type="NCBI Taxonomy" id="1417629"/>
    <lineage>
        <taxon>Bacteria</taxon>
        <taxon>Bacillati</taxon>
        <taxon>Bacillota</taxon>
        <taxon>Clostridia</taxon>
        <taxon>Peptostreptococcales</taxon>
        <taxon>Thermotaleaceae</taxon>
        <taxon>Anaerosolibacter</taxon>
    </lineage>
</organism>
<comment type="similarity">
    <text evidence="1 8">Belongs to the SOS response-associated peptidase family.</text>
</comment>
<keyword evidence="7" id="KW-0456">Lyase</keyword>
<sequence>MCGRYYLAENIRSLEERYHLTYTDLSYMPRYNIAPTQYAPVIIKDGTKQLKLFKWGLIPSWAKDLSIGTKMINARVETLLEKKSFRDAFYKRRCLVPASGFYEWEKIGNYKQPYEFHLSNHKIFSMAGLWDVWTNLKGEKIYSFTIITTEPNEYIRPYHHRMAVILHKEDEDRWLDGEIDNLNDLNGILKPYPSRFFEKQRVSEAVNSVRNDYPELIQAASVEEQIKWDI</sequence>
<dbReference type="GO" id="GO:0006508">
    <property type="term" value="P:proteolysis"/>
    <property type="evidence" value="ECO:0007669"/>
    <property type="project" value="UniProtKB-KW"/>
</dbReference>
<dbReference type="Pfam" id="PF02586">
    <property type="entry name" value="SRAP"/>
    <property type="match status" value="1"/>
</dbReference>
<keyword evidence="6" id="KW-0238">DNA-binding</keyword>
<dbReference type="GO" id="GO:0003697">
    <property type="term" value="F:single-stranded DNA binding"/>
    <property type="evidence" value="ECO:0007669"/>
    <property type="project" value="InterPro"/>
</dbReference>
<keyword evidence="10" id="KW-1185">Reference proteome</keyword>
<dbReference type="Proteomes" id="UP000579281">
    <property type="component" value="Unassembled WGS sequence"/>
</dbReference>
<evidence type="ECO:0000256" key="3">
    <source>
        <dbReference type="ARBA" id="ARBA00022763"/>
    </source>
</evidence>
<evidence type="ECO:0000256" key="6">
    <source>
        <dbReference type="ARBA" id="ARBA00023125"/>
    </source>
</evidence>
<proteinExistence type="inferred from homology"/>
<dbReference type="PANTHER" id="PTHR13604:SF0">
    <property type="entry name" value="ABASIC SITE PROCESSING PROTEIN HMCES"/>
    <property type="match status" value="1"/>
</dbReference>
<keyword evidence="2 8" id="KW-0645">Protease</keyword>
<comment type="caution">
    <text evidence="9">The sequence shown here is derived from an EMBL/GenBank/DDBJ whole genome shotgun (WGS) entry which is preliminary data.</text>
</comment>
<protein>
    <recommendedName>
        <fullName evidence="8">Abasic site processing protein</fullName>
        <ecNumber evidence="8">3.4.-.-</ecNumber>
    </recommendedName>
</protein>
<evidence type="ECO:0000313" key="10">
    <source>
        <dbReference type="Proteomes" id="UP000579281"/>
    </source>
</evidence>
<evidence type="ECO:0000256" key="7">
    <source>
        <dbReference type="ARBA" id="ARBA00023239"/>
    </source>
</evidence>
<reference evidence="9 10" key="1">
    <citation type="submission" date="2020-08" db="EMBL/GenBank/DDBJ databases">
        <title>Genomic Encyclopedia of Type Strains, Phase IV (KMG-IV): sequencing the most valuable type-strain genomes for metagenomic binning, comparative biology and taxonomic classification.</title>
        <authorList>
            <person name="Goeker M."/>
        </authorList>
    </citation>
    <scope>NUCLEOTIDE SEQUENCE [LARGE SCALE GENOMIC DNA]</scope>
    <source>
        <strain evidence="9 10">DSM 103526</strain>
    </source>
</reference>
<evidence type="ECO:0000313" key="9">
    <source>
        <dbReference type="EMBL" id="MBB6218269.1"/>
    </source>
</evidence>
<dbReference type="InterPro" id="IPR036590">
    <property type="entry name" value="SRAP-like"/>
</dbReference>
<dbReference type="SUPFAM" id="SSF143081">
    <property type="entry name" value="BB1717-like"/>
    <property type="match status" value="1"/>
</dbReference>
<evidence type="ECO:0000256" key="5">
    <source>
        <dbReference type="ARBA" id="ARBA00023124"/>
    </source>
</evidence>
<dbReference type="GO" id="GO:0016829">
    <property type="term" value="F:lyase activity"/>
    <property type="evidence" value="ECO:0007669"/>
    <property type="project" value="UniProtKB-KW"/>
</dbReference>
<dbReference type="GO" id="GO:0106300">
    <property type="term" value="P:protein-DNA covalent cross-linking repair"/>
    <property type="evidence" value="ECO:0007669"/>
    <property type="project" value="InterPro"/>
</dbReference>
<dbReference type="Gene3D" id="3.90.1680.10">
    <property type="entry name" value="SOS response associated peptidase-like"/>
    <property type="match status" value="1"/>
</dbReference>
<dbReference type="EC" id="3.4.-.-" evidence="8"/>
<gene>
    <name evidence="9" type="ORF">HNQ80_004428</name>
</gene>
<keyword evidence="4 8" id="KW-0378">Hydrolase</keyword>
<dbReference type="RefSeq" id="WP_184312760.1">
    <property type="nucleotide sequence ID" value="NZ_JACHEN010000035.1"/>
</dbReference>
<keyword evidence="3" id="KW-0227">DNA damage</keyword>